<evidence type="ECO:0000313" key="3">
    <source>
        <dbReference type="Proteomes" id="UP001302249"/>
    </source>
</evidence>
<protein>
    <submittedName>
        <fullName evidence="2">Uncharacterized protein</fullName>
    </submittedName>
</protein>
<feature type="compositionally biased region" description="Basic and acidic residues" evidence="1">
    <location>
        <begin position="1"/>
        <end position="35"/>
    </location>
</feature>
<organism evidence="2 3">
    <name type="scientific">Stakelama saccharophila</name>
    <dbReference type="NCBI Taxonomy" id="3075605"/>
    <lineage>
        <taxon>Bacteria</taxon>
        <taxon>Pseudomonadati</taxon>
        <taxon>Pseudomonadota</taxon>
        <taxon>Alphaproteobacteria</taxon>
        <taxon>Sphingomonadales</taxon>
        <taxon>Sphingomonadaceae</taxon>
        <taxon>Stakelama</taxon>
    </lineage>
</organism>
<keyword evidence="3" id="KW-1185">Reference proteome</keyword>
<evidence type="ECO:0000256" key="1">
    <source>
        <dbReference type="SAM" id="MobiDB-lite"/>
    </source>
</evidence>
<gene>
    <name evidence="2" type="ORF">RPR59_10410</name>
</gene>
<proteinExistence type="predicted"/>
<feature type="region of interest" description="Disordered" evidence="1">
    <location>
        <begin position="1"/>
        <end position="57"/>
    </location>
</feature>
<dbReference type="RefSeq" id="WP_313913745.1">
    <property type="nucleotide sequence ID" value="NZ_CP135076.1"/>
</dbReference>
<dbReference type="EMBL" id="CP135076">
    <property type="protein sequence ID" value="WNO52868.1"/>
    <property type="molecule type" value="Genomic_DNA"/>
</dbReference>
<evidence type="ECO:0000313" key="2">
    <source>
        <dbReference type="EMBL" id="WNO52868.1"/>
    </source>
</evidence>
<name>A0ABZ0B7M6_9SPHN</name>
<reference evidence="2 3" key="1">
    <citation type="submission" date="2023-09" db="EMBL/GenBank/DDBJ databases">
        <authorList>
            <person name="Rey-Velasco X."/>
        </authorList>
    </citation>
    <scope>NUCLEOTIDE SEQUENCE [LARGE SCALE GENOMIC DNA]</scope>
    <source>
        <strain evidence="2 3">W311</strain>
    </source>
</reference>
<dbReference type="Proteomes" id="UP001302249">
    <property type="component" value="Chromosome"/>
</dbReference>
<sequence>MTDKEKRLREGGRKDRPSGLKDRDDDAALRHEGRQAVRNQGKATPEDYPERHDVTPD</sequence>
<feature type="compositionally biased region" description="Basic and acidic residues" evidence="1">
    <location>
        <begin position="44"/>
        <end position="57"/>
    </location>
</feature>
<accession>A0ABZ0B7M6</accession>